<evidence type="ECO:0000313" key="1">
    <source>
        <dbReference type="EMBL" id="EAZ79615.1"/>
    </source>
</evidence>
<dbReference type="EMBL" id="CM001023">
    <property type="protein sequence ID" value="EAZ79615.1"/>
    <property type="molecule type" value="Genomic_DNA"/>
</dbReference>
<gene>
    <name evidence="1" type="ORF">ALPR1_08323</name>
</gene>
<name>A3I1E9_9BACT</name>
<evidence type="ECO:0000313" key="2">
    <source>
        <dbReference type="Proteomes" id="UP000003919"/>
    </source>
</evidence>
<sequence length="51" mass="5877">MLKPLSVKEVAFLLKDLADNKSNQKNNTDDDASYNDKFHEIFFSTNRNIGE</sequence>
<dbReference type="HOGENOM" id="CLU_3094796_0_0_10"/>
<dbReference type="Proteomes" id="UP000003919">
    <property type="component" value="Chromosome"/>
</dbReference>
<dbReference type="EMBL" id="AAXU02000001">
    <property type="protein sequence ID" value="EAZ79615.1"/>
    <property type="molecule type" value="Genomic_DNA"/>
</dbReference>
<protein>
    <submittedName>
        <fullName evidence="1">Uncharacterized protein</fullName>
    </submittedName>
</protein>
<keyword evidence="2" id="KW-1185">Reference proteome</keyword>
<comment type="caution">
    <text evidence="1">The sequence shown here is derived from an EMBL/GenBank/DDBJ whole genome shotgun (WGS) entry which is preliminary data.</text>
</comment>
<accession>A3I1E9</accession>
<proteinExistence type="predicted"/>
<reference evidence="1 2" key="1">
    <citation type="journal article" date="2011" name="J. Bacteriol.">
        <title>Complete genome sequence of Algoriphagus sp. PR1, bacterial prey of a colony-forming choanoflagellate.</title>
        <authorList>
            <person name="Alegado R.A."/>
            <person name="Ferriera S."/>
            <person name="Nusbaum C."/>
            <person name="Young S.K."/>
            <person name="Zeng Q."/>
            <person name="Imamovic A."/>
            <person name="Fairclough S.R."/>
            <person name="King N."/>
        </authorList>
    </citation>
    <scope>NUCLEOTIDE SEQUENCE [LARGE SCALE GENOMIC DNA]</scope>
    <source>
        <strain evidence="1 2">PR1</strain>
    </source>
</reference>
<dbReference type="STRING" id="388413.ALPR1_08323"/>
<dbReference type="AlphaFoldDB" id="A3I1E9"/>
<organism evidence="1 2">
    <name type="scientific">Algoriphagus machipongonensis</name>
    <dbReference type="NCBI Taxonomy" id="388413"/>
    <lineage>
        <taxon>Bacteria</taxon>
        <taxon>Pseudomonadati</taxon>
        <taxon>Bacteroidota</taxon>
        <taxon>Cytophagia</taxon>
        <taxon>Cytophagales</taxon>
        <taxon>Cyclobacteriaceae</taxon>
        <taxon>Algoriphagus</taxon>
    </lineage>
</organism>